<evidence type="ECO:0000313" key="4">
    <source>
        <dbReference type="EMBL" id="MWA04574.1"/>
    </source>
</evidence>
<dbReference type="InterPro" id="IPR003165">
    <property type="entry name" value="Piwi"/>
</dbReference>
<gene>
    <name evidence="4" type="ORF">F8568_030195</name>
</gene>
<evidence type="ECO:0000259" key="3">
    <source>
        <dbReference type="SMART" id="SM00950"/>
    </source>
</evidence>
<sequence>MKLTVLDEPPLEFSGGARHIDPRHGITDYGPADAANTAVRTIRVGIVGAPASIQGLRRWLDGSRRPIAAKDSRLGRLFVPFPGFDTSTGFRSTLVWDSRLERPIRDRDLKHLANLPPQAAVKAAVDLYAAELDVLDEEPGCDVVLIARPEHLPERPVPEVDPEAPWKKAPPAEPVDDFRALLKAAAMRYSRPIQLIRRTTWDSSYVPPGKEKPRLQDEATRAWNLHTALYYKAGGVPWRLPRKSTDLDSCYVGVTFYRSSNHTTLETSVAQVFNQRGDGVIVRGAPAKVSHHDKQPHLNENDAHTLLSDALGRYRKEHRHLPARVVLHKTSSYTPEEIAGFRAAADTADIDIIELIWFPGHDPVRLFRLATHPPLRGTLLSLDASQHVLYTRGSVPFYGTYPGMYIPTPLPFRMIQTESSPEYLAEELLALTKMNWNQTQLDGREPITLRTADRVGQILRHLHPRDRPQGRYAFYM</sequence>
<name>A0A6I4MK86_9ACTN</name>
<comment type="similarity">
    <text evidence="1">Belongs to the argonaute family. Long pAgo subfamily.</text>
</comment>
<dbReference type="SUPFAM" id="SSF53098">
    <property type="entry name" value="Ribonuclease H-like"/>
    <property type="match status" value="1"/>
</dbReference>
<proteinExistence type="inferred from homology"/>
<comment type="caution">
    <text evidence="4">The sequence shown here is derived from an EMBL/GenBank/DDBJ whole genome shotgun (WGS) entry which is preliminary data.</text>
</comment>
<organism evidence="4 5">
    <name type="scientific">Actinomadura physcomitrii</name>
    <dbReference type="NCBI Taxonomy" id="2650748"/>
    <lineage>
        <taxon>Bacteria</taxon>
        <taxon>Bacillati</taxon>
        <taxon>Actinomycetota</taxon>
        <taxon>Actinomycetes</taxon>
        <taxon>Streptosporangiales</taxon>
        <taxon>Thermomonosporaceae</taxon>
        <taxon>Actinomadura</taxon>
    </lineage>
</organism>
<dbReference type="SMART" id="SM00950">
    <property type="entry name" value="Piwi"/>
    <property type="match status" value="1"/>
</dbReference>
<dbReference type="RefSeq" id="WP_151597081.1">
    <property type="nucleotide sequence ID" value="NZ_WBMS02000028.1"/>
</dbReference>
<protein>
    <recommendedName>
        <fullName evidence="2">Protein argonaute</fullName>
    </recommendedName>
</protein>
<keyword evidence="5" id="KW-1185">Reference proteome</keyword>
<reference evidence="4" key="1">
    <citation type="submission" date="2019-12" db="EMBL/GenBank/DDBJ databases">
        <title>Actinomadura physcomitrii sp. nov., a novel actinomycete isolated from moss [Physcomitrium sphaericum (Ludw) Fuernr].</title>
        <authorList>
            <person name="Zhuang X."/>
        </authorList>
    </citation>
    <scope>NUCLEOTIDE SEQUENCE [LARGE SCALE GENOMIC DNA]</scope>
    <source>
        <strain evidence="4">LD22</strain>
    </source>
</reference>
<feature type="domain" description="Piwi" evidence="3">
    <location>
        <begin position="156"/>
        <end position="463"/>
    </location>
</feature>
<evidence type="ECO:0000313" key="5">
    <source>
        <dbReference type="Proteomes" id="UP000462055"/>
    </source>
</evidence>
<dbReference type="Proteomes" id="UP000462055">
    <property type="component" value="Unassembled WGS sequence"/>
</dbReference>
<dbReference type="Gene3D" id="3.30.420.10">
    <property type="entry name" value="Ribonuclease H-like superfamily/Ribonuclease H"/>
    <property type="match status" value="1"/>
</dbReference>
<dbReference type="GO" id="GO:0003676">
    <property type="term" value="F:nucleic acid binding"/>
    <property type="evidence" value="ECO:0007669"/>
    <property type="project" value="InterPro"/>
</dbReference>
<evidence type="ECO:0000256" key="1">
    <source>
        <dbReference type="ARBA" id="ARBA00035012"/>
    </source>
</evidence>
<dbReference type="InterPro" id="IPR036397">
    <property type="entry name" value="RNaseH_sf"/>
</dbReference>
<dbReference type="InterPro" id="IPR012337">
    <property type="entry name" value="RNaseH-like_sf"/>
</dbReference>
<dbReference type="CDD" id="cd04659">
    <property type="entry name" value="Piwi_piwi-like_ProArk"/>
    <property type="match status" value="1"/>
</dbReference>
<evidence type="ECO:0000256" key="2">
    <source>
        <dbReference type="ARBA" id="ARBA00035032"/>
    </source>
</evidence>
<dbReference type="AlphaFoldDB" id="A0A6I4MK86"/>
<accession>A0A6I4MK86</accession>
<dbReference type="EMBL" id="WBMS02000028">
    <property type="protein sequence ID" value="MWA04574.1"/>
    <property type="molecule type" value="Genomic_DNA"/>
</dbReference>